<gene>
    <name evidence="2" type="ORF">CLV74_11848</name>
</gene>
<keyword evidence="3" id="KW-1185">Reference proteome</keyword>
<feature type="transmembrane region" description="Helical" evidence="1">
    <location>
        <begin position="51"/>
        <end position="75"/>
    </location>
</feature>
<organism evidence="2 3">
    <name type="scientific">Donghicola tyrosinivorans</name>
    <dbReference type="NCBI Taxonomy" id="1652492"/>
    <lineage>
        <taxon>Bacteria</taxon>
        <taxon>Pseudomonadati</taxon>
        <taxon>Pseudomonadota</taxon>
        <taxon>Alphaproteobacteria</taxon>
        <taxon>Rhodobacterales</taxon>
        <taxon>Roseobacteraceae</taxon>
        <taxon>Donghicola</taxon>
    </lineage>
</organism>
<reference evidence="2 3" key="1">
    <citation type="submission" date="2018-03" db="EMBL/GenBank/DDBJ databases">
        <title>Genomic Encyclopedia of Archaeal and Bacterial Type Strains, Phase II (KMG-II): from individual species to whole genera.</title>
        <authorList>
            <person name="Goeker M."/>
        </authorList>
    </citation>
    <scope>NUCLEOTIDE SEQUENCE [LARGE SCALE GENOMIC DNA]</scope>
    <source>
        <strain evidence="2 3">DSM 100212</strain>
    </source>
</reference>
<dbReference type="OrthoDB" id="558011at2"/>
<protein>
    <submittedName>
        <fullName evidence="2">Uncharacterized protein DUF3307</fullName>
    </submittedName>
</protein>
<evidence type="ECO:0000256" key="1">
    <source>
        <dbReference type="SAM" id="Phobius"/>
    </source>
</evidence>
<dbReference type="Pfam" id="PF11750">
    <property type="entry name" value="DUF3307"/>
    <property type="match status" value="1"/>
</dbReference>
<dbReference type="EMBL" id="PVTQ01000018">
    <property type="protein sequence ID" value="PRY85077.1"/>
    <property type="molecule type" value="Genomic_DNA"/>
</dbReference>
<keyword evidence="1" id="KW-0472">Membrane</keyword>
<dbReference type="RefSeq" id="WP_106267909.1">
    <property type="nucleotide sequence ID" value="NZ_PVTQ01000018.1"/>
</dbReference>
<evidence type="ECO:0000313" key="3">
    <source>
        <dbReference type="Proteomes" id="UP000238392"/>
    </source>
</evidence>
<name>A0A2T0WEE5_9RHOB</name>
<dbReference type="InterPro" id="IPR021737">
    <property type="entry name" value="Phage_phiKZ_Orf197"/>
</dbReference>
<dbReference type="Proteomes" id="UP000238392">
    <property type="component" value="Unassembled WGS sequence"/>
</dbReference>
<accession>A0A2T0WEE5</accession>
<proteinExistence type="predicted"/>
<comment type="caution">
    <text evidence="2">The sequence shown here is derived from an EMBL/GenBank/DDBJ whole genome shotgun (WGS) entry which is preliminary data.</text>
</comment>
<keyword evidence="1" id="KW-0812">Transmembrane</keyword>
<evidence type="ECO:0000313" key="2">
    <source>
        <dbReference type="EMBL" id="PRY85077.1"/>
    </source>
</evidence>
<sequence>MMAWVAPLIALQVKHVLFDFCCQTGWILEGKARYGAAGGVLHAGLHGAGSFLVLLFVAALPVALVLSLLEAVAHYHIDWLKARVGDKADTGSPRYWCLFGLDQLLHQLTMITVLAIALTL</sequence>
<keyword evidence="1" id="KW-1133">Transmembrane helix</keyword>
<dbReference type="AlphaFoldDB" id="A0A2T0WEE5"/>